<feature type="transmembrane region" description="Helical" evidence="1">
    <location>
        <begin position="616"/>
        <end position="635"/>
    </location>
</feature>
<dbReference type="SUPFAM" id="SSF54695">
    <property type="entry name" value="POZ domain"/>
    <property type="match status" value="2"/>
</dbReference>
<dbReference type="OrthoDB" id="416372at2759"/>
<protein>
    <submittedName>
        <fullName evidence="5">BTB/POZ domain-containing protein 6-A</fullName>
    </submittedName>
</protein>
<reference evidence="4" key="2">
    <citation type="submission" date="2024-04" db="EMBL/GenBank/DDBJ databases">
        <authorList>
            <person name="Chen Y."/>
            <person name="Shah S."/>
            <person name="Dougan E. K."/>
            <person name="Thang M."/>
            <person name="Chan C."/>
        </authorList>
    </citation>
    <scope>NUCLEOTIDE SEQUENCE [LARGE SCALE GENOMIC DNA]</scope>
</reference>
<dbReference type="PANTHER" id="PTHR45774:SF3">
    <property type="entry name" value="BTB (POZ) DOMAIN-CONTAINING 2B-RELATED"/>
    <property type="match status" value="1"/>
</dbReference>
<dbReference type="InterPro" id="IPR011333">
    <property type="entry name" value="SKP1/BTB/POZ_sf"/>
</dbReference>
<accession>A0A9P1BQP5</accession>
<evidence type="ECO:0000313" key="3">
    <source>
        <dbReference type="EMBL" id="CAI3977035.1"/>
    </source>
</evidence>
<dbReference type="Gene3D" id="3.30.710.10">
    <property type="entry name" value="Potassium Channel Kv1.1, Chain A"/>
    <property type="match status" value="2"/>
</dbReference>
<sequence length="1111" mass="124307">MSDAFKHAQERRCESWLTDEDLCDAMAVVGPEGHRVPFLRTPLASLSQPLKAALYGEFQEGQTCELTLKDVAVDAFDVMIRTAYNLEPRLTPLRALRAFVAARLYVIDDLGAYCLHYLQSSEDVDGPAALQILNESLQLSTNLPEEIQHRCWTTVLTESIKVVQSPLFLETHGSIIAILIELDELYIYEETLWERLVEWSAAAVQKPDVLGPFDAAPEDGVDQQVAILRLISPHIRFTQMSKDFFIDRVRKYLSREESEAVTDYFLLGHQAEGLLVNQRVGLDPMIEPMTCWWFDLHETAKTMVSSTRTRTRTTRTVTFEKPTWVTKVELIFGSSSHVADPIISGEDINDIDKLTSSFRLFLALLTCGVYELWFRCCACGSRVFDVDARMGAGVLFFAFGPVLLQTDILQVAGLVAAVLAVAVVLVFWQWLFERASLQVDTGLRQFEAAELSHTRLICYRNRSLWGLGGETLACQVYLFFGFYPKEQQLNRTLPPGMFDTGIVRAGFIPIGQPLDSSGAGLDASKLQAAAGQGNPTTTQGFTAVASAILILLAFAGFLNEVTEFLVQWVHCVVNNYKKDIGVISQCVEQRFDSWWTGGVNTGPQTVIAHWIEALDWSLQLLLFIWVVGPTAFFLWKTLSDQSSAGLGFVVDRRLGASTEDEKRVTLAMSEAFKEAQDRWCENLISDADLCDAVAVVGPECQRVPFIRAHLATISKPLKAALYGDWLTTRELVLKDVTVDAFDVIIRSAYHLEPNLTPQKALHALKAAKLWMIDDLEKYCWHYLQHLVPGSDCTLILQTMTESLKLSLDLPEEVQHTYWSNILAQSTQVVQSPFFIETHGLIIARLIKLDEFDVDEGTLWARLLEWSAVAIQKPELLGPFADAAPCQPVKRAKPLSDDSRGMGPSELAQQGAILRLMSKHIRFAEMSQPFFVDRARNYLDREESDAVMDYFLLGRKPEGLIAARRGGLKDTFDSLESLENFERKYKKKASLVSETLTFEYPVWVSQVEISLTDRHSGEQPLCWSATGGTESVAATLTRGASKSTVNIRFVRPYQSLFISFPLIVANPGMPRPKVKSITVHGKKARTPIELANRAVEQLSKDLFVTPALSSRG</sequence>
<dbReference type="EMBL" id="CAMXCT010000315">
    <property type="protein sequence ID" value="CAI3977035.1"/>
    <property type="molecule type" value="Genomic_DNA"/>
</dbReference>
<proteinExistence type="predicted"/>
<name>A0A9P1BQP5_9DINO</name>
<comment type="caution">
    <text evidence="3">The sequence shown here is derived from an EMBL/GenBank/DDBJ whole genome shotgun (WGS) entry which is preliminary data.</text>
</comment>
<dbReference type="InterPro" id="IPR000210">
    <property type="entry name" value="BTB/POZ_dom"/>
</dbReference>
<evidence type="ECO:0000313" key="4">
    <source>
        <dbReference type="EMBL" id="CAL1130410.1"/>
    </source>
</evidence>
<keyword evidence="6" id="KW-1185">Reference proteome</keyword>
<dbReference type="Proteomes" id="UP001152797">
    <property type="component" value="Unassembled WGS sequence"/>
</dbReference>
<dbReference type="AlphaFoldDB" id="A0A9P1BQP5"/>
<feature type="transmembrane region" description="Helical" evidence="1">
    <location>
        <begin position="540"/>
        <end position="558"/>
    </location>
</feature>
<keyword evidence="1" id="KW-0472">Membrane</keyword>
<gene>
    <name evidence="3" type="ORF">C1SCF055_LOCUS5214</name>
</gene>
<dbReference type="SMART" id="SM00225">
    <property type="entry name" value="BTB"/>
    <property type="match status" value="2"/>
</dbReference>
<reference evidence="3" key="1">
    <citation type="submission" date="2022-10" db="EMBL/GenBank/DDBJ databases">
        <authorList>
            <person name="Chen Y."/>
            <person name="Dougan E. K."/>
            <person name="Chan C."/>
            <person name="Rhodes N."/>
            <person name="Thang M."/>
        </authorList>
    </citation>
    <scope>NUCLEOTIDE SEQUENCE</scope>
</reference>
<evidence type="ECO:0000256" key="1">
    <source>
        <dbReference type="SAM" id="Phobius"/>
    </source>
</evidence>
<organism evidence="3">
    <name type="scientific">Cladocopium goreaui</name>
    <dbReference type="NCBI Taxonomy" id="2562237"/>
    <lineage>
        <taxon>Eukaryota</taxon>
        <taxon>Sar</taxon>
        <taxon>Alveolata</taxon>
        <taxon>Dinophyceae</taxon>
        <taxon>Suessiales</taxon>
        <taxon>Symbiodiniaceae</taxon>
        <taxon>Cladocopium</taxon>
    </lineage>
</organism>
<dbReference type="EMBL" id="CAMXCT020000315">
    <property type="protein sequence ID" value="CAL1130410.1"/>
    <property type="molecule type" value="Genomic_DNA"/>
</dbReference>
<evidence type="ECO:0000313" key="5">
    <source>
        <dbReference type="EMBL" id="CAL4764347.1"/>
    </source>
</evidence>
<dbReference type="EMBL" id="CAMXCT030000315">
    <property type="protein sequence ID" value="CAL4764347.1"/>
    <property type="molecule type" value="Genomic_DNA"/>
</dbReference>
<keyword evidence="1" id="KW-1133">Transmembrane helix</keyword>
<dbReference type="PANTHER" id="PTHR45774">
    <property type="entry name" value="BTB/POZ DOMAIN-CONTAINING"/>
    <property type="match status" value="1"/>
</dbReference>
<evidence type="ECO:0000259" key="2">
    <source>
        <dbReference type="PROSITE" id="PS50097"/>
    </source>
</evidence>
<dbReference type="Pfam" id="PF00651">
    <property type="entry name" value="BTB"/>
    <property type="match status" value="2"/>
</dbReference>
<feature type="domain" description="BTB" evidence="2">
    <location>
        <begin position="23"/>
        <end position="92"/>
    </location>
</feature>
<feature type="transmembrane region" description="Helical" evidence="1">
    <location>
        <begin position="410"/>
        <end position="428"/>
    </location>
</feature>
<keyword evidence="1" id="KW-0812">Transmembrane</keyword>
<dbReference type="PROSITE" id="PS50097">
    <property type="entry name" value="BTB"/>
    <property type="match status" value="1"/>
</dbReference>
<evidence type="ECO:0000313" key="6">
    <source>
        <dbReference type="Proteomes" id="UP001152797"/>
    </source>
</evidence>